<proteinExistence type="predicted"/>
<gene>
    <name evidence="1" type="ORF">IWX90DRAFT_106433</name>
</gene>
<evidence type="ECO:0000313" key="2">
    <source>
        <dbReference type="Proteomes" id="UP001456524"/>
    </source>
</evidence>
<organism evidence="1 2">
    <name type="scientific">Phyllosticta citrichinensis</name>
    <dbReference type="NCBI Taxonomy" id="1130410"/>
    <lineage>
        <taxon>Eukaryota</taxon>
        <taxon>Fungi</taxon>
        <taxon>Dikarya</taxon>
        <taxon>Ascomycota</taxon>
        <taxon>Pezizomycotina</taxon>
        <taxon>Dothideomycetes</taxon>
        <taxon>Dothideomycetes incertae sedis</taxon>
        <taxon>Botryosphaeriales</taxon>
        <taxon>Phyllostictaceae</taxon>
        <taxon>Phyllosticta</taxon>
    </lineage>
</organism>
<dbReference type="EMBL" id="JBBWUH010000002">
    <property type="protein sequence ID" value="KAK8175294.1"/>
    <property type="molecule type" value="Genomic_DNA"/>
</dbReference>
<comment type="caution">
    <text evidence="1">The sequence shown here is derived from an EMBL/GenBank/DDBJ whole genome shotgun (WGS) entry which is preliminary data.</text>
</comment>
<name>A0ABR1Y2T3_9PEZI</name>
<dbReference type="Proteomes" id="UP001456524">
    <property type="component" value="Unassembled WGS sequence"/>
</dbReference>
<sequence>MGGSAIASPLSRRSSSHDGFSLSFSCCSTRCLALCRAFARRSPFCALRHGMRTCILLPGTNGLGQSVLCRGVGLRWRLVGWLACWLAGVSCPLWRGLWLAALKQGRQVDAQCAVPLRRAAIRCARLPCTRQRHHHRRLSSASVQWWVTFTGRKQSWKKKKKLNTHLQTRRCFRSHACIKTGSKNV</sequence>
<protein>
    <submittedName>
        <fullName evidence="1">Uncharacterized protein</fullName>
    </submittedName>
</protein>
<reference evidence="1 2" key="1">
    <citation type="journal article" date="2022" name="G3 (Bethesda)">
        <title>Enemy or ally: a genomic approach to elucidate the lifestyle of Phyllosticta citrichinaensis.</title>
        <authorList>
            <person name="Buijs V.A."/>
            <person name="Groenewald J.Z."/>
            <person name="Haridas S."/>
            <person name="LaButti K.M."/>
            <person name="Lipzen A."/>
            <person name="Martin F.M."/>
            <person name="Barry K."/>
            <person name="Grigoriev I.V."/>
            <person name="Crous P.W."/>
            <person name="Seidl M.F."/>
        </authorList>
    </citation>
    <scope>NUCLEOTIDE SEQUENCE [LARGE SCALE GENOMIC DNA]</scope>
    <source>
        <strain evidence="1 2">CBS 129764</strain>
    </source>
</reference>
<accession>A0ABR1Y2T3</accession>
<keyword evidence="2" id="KW-1185">Reference proteome</keyword>
<evidence type="ECO:0000313" key="1">
    <source>
        <dbReference type="EMBL" id="KAK8175294.1"/>
    </source>
</evidence>